<reference evidence="1" key="1">
    <citation type="submission" date="2019-08" db="EMBL/GenBank/DDBJ databases">
        <authorList>
            <person name="Kucharzyk K."/>
            <person name="Murdoch R.W."/>
            <person name="Higgins S."/>
            <person name="Loffler F."/>
        </authorList>
    </citation>
    <scope>NUCLEOTIDE SEQUENCE</scope>
</reference>
<accession>A0A644ZMP8</accession>
<proteinExistence type="predicted"/>
<evidence type="ECO:0008006" key="2">
    <source>
        <dbReference type="Google" id="ProtNLM"/>
    </source>
</evidence>
<name>A0A644ZMP8_9ZZZZ</name>
<organism evidence="1">
    <name type="scientific">bioreactor metagenome</name>
    <dbReference type="NCBI Taxonomy" id="1076179"/>
    <lineage>
        <taxon>unclassified sequences</taxon>
        <taxon>metagenomes</taxon>
        <taxon>ecological metagenomes</taxon>
    </lineage>
</organism>
<comment type="caution">
    <text evidence="1">The sequence shown here is derived from an EMBL/GenBank/DDBJ whole genome shotgun (WGS) entry which is preliminary data.</text>
</comment>
<evidence type="ECO:0000313" key="1">
    <source>
        <dbReference type="EMBL" id="MPM42046.1"/>
    </source>
</evidence>
<dbReference type="EMBL" id="VSSQ01009585">
    <property type="protein sequence ID" value="MPM42046.1"/>
    <property type="molecule type" value="Genomic_DNA"/>
</dbReference>
<sequence>MKSIIRFSFLLIIVSLLFTACGKYEDGPKFSLMPKSARLINDWVIDAKYVNGTEDTLTDYDKAVTYSVQKDGKLEFIYSLGIISLTGTGTWAFSDSKESVVFSYSVSGTTYDQELVILRLTSKEFWGEETIEVGNISTVTEYHFVSK</sequence>
<gene>
    <name evidence="1" type="ORF">SDC9_88708</name>
</gene>
<protein>
    <recommendedName>
        <fullName evidence="2">Lipocalin-like domain-containing protein</fullName>
    </recommendedName>
</protein>
<dbReference type="AlphaFoldDB" id="A0A644ZMP8"/>
<dbReference type="PROSITE" id="PS51257">
    <property type="entry name" value="PROKAR_LIPOPROTEIN"/>
    <property type="match status" value="1"/>
</dbReference>